<name>A0A261SGF6_9BORD</name>
<reference evidence="2 3" key="2">
    <citation type="submission" date="2017-05" db="EMBL/GenBank/DDBJ databases">
        <title>Complete and WGS of Bordetella genogroups.</title>
        <authorList>
            <person name="Spilker T."/>
            <person name="Lipuma J."/>
        </authorList>
    </citation>
    <scope>NUCLEOTIDE SEQUENCE [LARGE SCALE GENOMIC DNA]</scope>
    <source>
        <strain evidence="2 3">AU9795</strain>
    </source>
</reference>
<evidence type="ECO:0000313" key="2">
    <source>
        <dbReference type="EMBL" id="OZI58837.1"/>
    </source>
</evidence>
<evidence type="ECO:0000313" key="3">
    <source>
        <dbReference type="Proteomes" id="UP000216354"/>
    </source>
</evidence>
<proteinExistence type="predicted"/>
<comment type="caution">
    <text evidence="1">The sequence shown here is derived from an EMBL/GenBank/DDBJ whole genome shotgun (WGS) entry which is preliminary data.</text>
</comment>
<sequence length="74" mass="7664">MIVTLGQARGMGGAWAENLCLPAEMGEAVARRWYARTQGSNAKTWSSLAASLKAELGMPPAAVAPPPDAGKPRA</sequence>
<evidence type="ECO:0000313" key="4">
    <source>
        <dbReference type="Proteomes" id="UP000217005"/>
    </source>
</evidence>
<gene>
    <name evidence="2" type="ORF">CAL27_19375</name>
    <name evidence="1" type="ORF">CEG14_14010</name>
</gene>
<protein>
    <submittedName>
        <fullName evidence="1">Uncharacterized protein</fullName>
    </submittedName>
</protein>
<dbReference type="EMBL" id="NEVR01000004">
    <property type="protein sequence ID" value="OZI58837.1"/>
    <property type="molecule type" value="Genomic_DNA"/>
</dbReference>
<dbReference type="Proteomes" id="UP000217005">
    <property type="component" value="Unassembled WGS sequence"/>
</dbReference>
<dbReference type="EMBL" id="NEVL01000003">
    <property type="protein sequence ID" value="OZI36141.1"/>
    <property type="molecule type" value="Genomic_DNA"/>
</dbReference>
<reference evidence="1 4" key="1">
    <citation type="submission" date="2017-05" db="EMBL/GenBank/DDBJ databases">
        <title>Complete and WGS of Bordetella genogroups.</title>
        <authorList>
            <person name="Spilker T."/>
            <person name="LiPuma J."/>
        </authorList>
    </citation>
    <scope>NUCLEOTIDE SEQUENCE [LARGE SCALE GENOMIC DNA]</scope>
    <source>
        <strain evidence="1 4">AU17610</strain>
    </source>
</reference>
<dbReference type="Proteomes" id="UP000216354">
    <property type="component" value="Unassembled WGS sequence"/>
</dbReference>
<dbReference type="AlphaFoldDB" id="A0A261SGF6"/>
<keyword evidence="3" id="KW-1185">Reference proteome</keyword>
<accession>A0A261SGF6</accession>
<evidence type="ECO:0000313" key="1">
    <source>
        <dbReference type="EMBL" id="OZI36141.1"/>
    </source>
</evidence>
<organism evidence="1 4">
    <name type="scientific">Bordetella genomosp. 1</name>
    <dbReference type="NCBI Taxonomy" id="1395607"/>
    <lineage>
        <taxon>Bacteria</taxon>
        <taxon>Pseudomonadati</taxon>
        <taxon>Pseudomonadota</taxon>
        <taxon>Betaproteobacteria</taxon>
        <taxon>Burkholderiales</taxon>
        <taxon>Alcaligenaceae</taxon>
        <taxon>Bordetella</taxon>
    </lineage>
</organism>